<dbReference type="Proteomes" id="UP000095283">
    <property type="component" value="Unplaced"/>
</dbReference>
<dbReference type="InterPro" id="IPR002486">
    <property type="entry name" value="Col_cuticle_N"/>
</dbReference>
<feature type="domain" description="Nematode cuticle collagen N-terminal" evidence="3">
    <location>
        <begin position="12"/>
        <end position="58"/>
    </location>
</feature>
<reference evidence="5" key="1">
    <citation type="submission" date="2016-11" db="UniProtKB">
        <authorList>
            <consortium name="WormBaseParasite"/>
        </authorList>
    </citation>
    <scope>IDENTIFICATION</scope>
</reference>
<keyword evidence="2" id="KW-1133">Transmembrane helix</keyword>
<evidence type="ECO:0000259" key="3">
    <source>
        <dbReference type="SMART" id="SM01088"/>
    </source>
</evidence>
<keyword evidence="1" id="KW-0677">Repeat</keyword>
<keyword evidence="2" id="KW-0472">Membrane</keyword>
<keyword evidence="2" id="KW-0812">Transmembrane</keyword>
<dbReference type="SMART" id="SM01088">
    <property type="entry name" value="Col_cuticle_N"/>
    <property type="match status" value="1"/>
</dbReference>
<evidence type="ECO:0000313" key="5">
    <source>
        <dbReference type="WBParaSite" id="Hba_01949"/>
    </source>
</evidence>
<evidence type="ECO:0000256" key="2">
    <source>
        <dbReference type="SAM" id="Phobius"/>
    </source>
</evidence>
<keyword evidence="4" id="KW-1185">Reference proteome</keyword>
<dbReference type="WBParaSite" id="Hba_01949">
    <property type="protein sequence ID" value="Hba_01949"/>
    <property type="gene ID" value="Hba_01949"/>
</dbReference>
<evidence type="ECO:0000313" key="4">
    <source>
        <dbReference type="Proteomes" id="UP000095283"/>
    </source>
</evidence>
<accession>A0A1I7WB75</accession>
<name>A0A1I7WB75_HETBA</name>
<sequence length="78" mass="8878">MELDSKILAYRFVAYSALSFSAVAVLSVCITLPMVHNYMSQAKKNINRDVFYCKPGRLPGPPDRYNFLLTVALNKRYS</sequence>
<protein>
    <submittedName>
        <fullName evidence="5">Col_cuticle_N domain-containing protein</fullName>
    </submittedName>
</protein>
<feature type="transmembrane region" description="Helical" evidence="2">
    <location>
        <begin position="12"/>
        <end position="35"/>
    </location>
</feature>
<organism evidence="4 5">
    <name type="scientific">Heterorhabditis bacteriophora</name>
    <name type="common">Entomopathogenic nematode worm</name>
    <dbReference type="NCBI Taxonomy" id="37862"/>
    <lineage>
        <taxon>Eukaryota</taxon>
        <taxon>Metazoa</taxon>
        <taxon>Ecdysozoa</taxon>
        <taxon>Nematoda</taxon>
        <taxon>Chromadorea</taxon>
        <taxon>Rhabditida</taxon>
        <taxon>Rhabditina</taxon>
        <taxon>Rhabditomorpha</taxon>
        <taxon>Strongyloidea</taxon>
        <taxon>Heterorhabditidae</taxon>
        <taxon>Heterorhabditis</taxon>
    </lineage>
</organism>
<dbReference type="AlphaFoldDB" id="A0A1I7WB75"/>
<proteinExistence type="predicted"/>
<dbReference type="GO" id="GO:0042302">
    <property type="term" value="F:structural constituent of cuticle"/>
    <property type="evidence" value="ECO:0007669"/>
    <property type="project" value="InterPro"/>
</dbReference>
<evidence type="ECO:0000256" key="1">
    <source>
        <dbReference type="ARBA" id="ARBA00022737"/>
    </source>
</evidence>
<dbReference type="Pfam" id="PF01484">
    <property type="entry name" value="Col_cuticle_N"/>
    <property type="match status" value="1"/>
</dbReference>